<accession>A0A016VNM2</accession>
<dbReference type="InterPro" id="IPR000477">
    <property type="entry name" value="RT_dom"/>
</dbReference>
<dbReference type="Pfam" id="PF00078">
    <property type="entry name" value="RVT_1"/>
    <property type="match status" value="1"/>
</dbReference>
<dbReference type="CDD" id="cd01650">
    <property type="entry name" value="RT_nLTR_like"/>
    <property type="match status" value="1"/>
</dbReference>
<feature type="domain" description="Reverse transcriptase" evidence="1">
    <location>
        <begin position="1"/>
        <end position="255"/>
    </location>
</feature>
<dbReference type="InterPro" id="IPR043502">
    <property type="entry name" value="DNA/RNA_pol_sf"/>
</dbReference>
<dbReference type="AlphaFoldDB" id="A0A016VNM2"/>
<dbReference type="PRINTS" id="PR01345">
    <property type="entry name" value="CERVTRCPTASE"/>
</dbReference>
<evidence type="ECO:0000259" key="1">
    <source>
        <dbReference type="PROSITE" id="PS50878"/>
    </source>
</evidence>
<evidence type="ECO:0000313" key="2">
    <source>
        <dbReference type="EMBL" id="EYC28607.1"/>
    </source>
</evidence>
<keyword evidence="3" id="KW-1185">Reference proteome</keyword>
<name>A0A016VNM2_9BILA</name>
<comment type="caution">
    <text evidence="2">The sequence shown here is derived from an EMBL/GenBank/DDBJ whole genome shotgun (WGS) entry which is preliminary data.</text>
</comment>
<dbReference type="PROSITE" id="PS50878">
    <property type="entry name" value="RT_POL"/>
    <property type="match status" value="1"/>
</dbReference>
<reference evidence="3" key="1">
    <citation type="journal article" date="2015" name="Nat. Genet.">
        <title>The genome and transcriptome of the zoonotic hookworm Ancylostoma ceylanicum identify infection-specific gene families.</title>
        <authorList>
            <person name="Schwarz E.M."/>
            <person name="Hu Y."/>
            <person name="Antoshechkin I."/>
            <person name="Miller M.M."/>
            <person name="Sternberg P.W."/>
            <person name="Aroian R.V."/>
        </authorList>
    </citation>
    <scope>NUCLEOTIDE SEQUENCE</scope>
    <source>
        <strain evidence="3">HY135</strain>
    </source>
</reference>
<sequence>MFGEVPNIWKEVLVTAIPKKDCNTQLANYRPISISPVPSKILEKIIRDELLEWFLKQHVIPREQHGFLPEASTTTLLADSIYDWISSLSNDESVDVVFFDLSKAFDKVNHSKLLSKLEHYGVRGQILAWLKAFLSERCMTVRVNNNYSNRYACSSGVPQGAVISPLLFLAYTFDLPNFLKTSPLIKVQMYADDIKIYSCYNERNRQEALLALSGSIEKMLAWSQAWDLPVNLSKSVIMHIGNGSSPDFRFNDVQLREVRSVRDLGVMVDCSLKFHEHLDQVVSKALTILFTIFRNVHTKDPNTLIRLYKTYVLPRLEYCSVAWSPYLKKHIRKIEKVQKIFTRILFRRAFPDPNYPETLPSYEQRLEKLKLRSLLYRRVVNDLVFCFRILRNETRLQASKYWTMRPTFGRSGTLVLHYDKMRKHQFNICYNSLFSRTARWFRLLPDDVVSSCDSKKFRKRLNRLNVLDILKISDV</sequence>
<dbReference type="PANTHER" id="PTHR33332">
    <property type="entry name" value="REVERSE TRANSCRIPTASE DOMAIN-CONTAINING PROTEIN"/>
    <property type="match status" value="1"/>
</dbReference>
<dbReference type="Proteomes" id="UP000024635">
    <property type="component" value="Unassembled WGS sequence"/>
</dbReference>
<protein>
    <recommendedName>
        <fullName evidence="1">Reverse transcriptase domain-containing protein</fullName>
    </recommendedName>
</protein>
<dbReference type="SUPFAM" id="SSF56672">
    <property type="entry name" value="DNA/RNA polymerases"/>
    <property type="match status" value="1"/>
</dbReference>
<gene>
    <name evidence="2" type="primary">Acey_s0007.g3312</name>
    <name evidence="2" type="ORF">Y032_0007g3312</name>
</gene>
<dbReference type="EMBL" id="JARK01001343">
    <property type="protein sequence ID" value="EYC28607.1"/>
    <property type="molecule type" value="Genomic_DNA"/>
</dbReference>
<evidence type="ECO:0000313" key="3">
    <source>
        <dbReference type="Proteomes" id="UP000024635"/>
    </source>
</evidence>
<organism evidence="2 3">
    <name type="scientific">Ancylostoma ceylanicum</name>
    <dbReference type="NCBI Taxonomy" id="53326"/>
    <lineage>
        <taxon>Eukaryota</taxon>
        <taxon>Metazoa</taxon>
        <taxon>Ecdysozoa</taxon>
        <taxon>Nematoda</taxon>
        <taxon>Chromadorea</taxon>
        <taxon>Rhabditida</taxon>
        <taxon>Rhabditina</taxon>
        <taxon>Rhabditomorpha</taxon>
        <taxon>Strongyloidea</taxon>
        <taxon>Ancylostomatidae</taxon>
        <taxon>Ancylostomatinae</taxon>
        <taxon>Ancylostoma</taxon>
    </lineage>
</organism>
<proteinExistence type="predicted"/>
<dbReference type="STRING" id="53326.A0A016VNM2"/>
<dbReference type="OrthoDB" id="5870593at2759"/>